<dbReference type="AlphaFoldDB" id="A0A3B1DXA1"/>
<dbReference type="PANTHER" id="PTHR33221">
    <property type="entry name" value="WINGED HELIX-TURN-HELIX TRANSCRIPTIONAL REGULATOR, RRF2 FAMILY"/>
    <property type="match status" value="1"/>
</dbReference>
<dbReference type="Pfam" id="PF02082">
    <property type="entry name" value="Rrf2"/>
    <property type="match status" value="1"/>
</dbReference>
<dbReference type="InterPro" id="IPR036390">
    <property type="entry name" value="WH_DNA-bd_sf"/>
</dbReference>
<reference evidence="1" key="1">
    <citation type="submission" date="2018-06" db="EMBL/GenBank/DDBJ databases">
        <authorList>
            <person name="Zhirakovskaya E."/>
        </authorList>
    </citation>
    <scope>NUCLEOTIDE SEQUENCE</scope>
</reference>
<organism evidence="1">
    <name type="scientific">hydrothermal vent metagenome</name>
    <dbReference type="NCBI Taxonomy" id="652676"/>
    <lineage>
        <taxon>unclassified sequences</taxon>
        <taxon>metagenomes</taxon>
        <taxon>ecological metagenomes</taxon>
    </lineage>
</organism>
<dbReference type="InterPro" id="IPR036388">
    <property type="entry name" value="WH-like_DNA-bd_sf"/>
</dbReference>
<dbReference type="SUPFAM" id="SSF46785">
    <property type="entry name" value="Winged helix' DNA-binding domain"/>
    <property type="match status" value="1"/>
</dbReference>
<dbReference type="PROSITE" id="PS51197">
    <property type="entry name" value="HTH_RRF2_2"/>
    <property type="match status" value="1"/>
</dbReference>
<proteinExistence type="predicted"/>
<gene>
    <name evidence="1" type="ORF">MNBD_PLANCTO03-1583</name>
</gene>
<evidence type="ECO:0008006" key="2">
    <source>
        <dbReference type="Google" id="ProtNLM"/>
    </source>
</evidence>
<dbReference type="Gene3D" id="1.10.10.10">
    <property type="entry name" value="Winged helix-like DNA-binding domain superfamily/Winged helix DNA-binding domain"/>
    <property type="match status" value="1"/>
</dbReference>
<dbReference type="InterPro" id="IPR000944">
    <property type="entry name" value="Tscrpt_reg_Rrf2"/>
</dbReference>
<dbReference type="EMBL" id="UOGK01000581">
    <property type="protein sequence ID" value="VAX41703.1"/>
    <property type="molecule type" value="Genomic_DNA"/>
</dbReference>
<accession>A0A3B1DXA1</accession>
<name>A0A3B1DXA1_9ZZZZ</name>
<sequence length="158" mass="17209">MLSQTVEYALRAMVTLAYHPDDLVSTPELAEMTRVPSNYLAKVLQTLAGADLIIGRRGVGGGYRMAKSAEEIKLLDVINAVSPVTRITECPLGLDNHSEHLCALHRRMDQAAAGVIEIFGTTSLADIIQGEDGPELPLCDTRQAQEVQQVRVQKPKSE</sequence>
<evidence type="ECO:0000313" key="1">
    <source>
        <dbReference type="EMBL" id="VAX41703.1"/>
    </source>
</evidence>
<dbReference type="PANTHER" id="PTHR33221:SF13">
    <property type="entry name" value="TRANSCRIPTIONAL REGULATOR-RELATED"/>
    <property type="match status" value="1"/>
</dbReference>
<dbReference type="GO" id="GO:0003700">
    <property type="term" value="F:DNA-binding transcription factor activity"/>
    <property type="evidence" value="ECO:0007669"/>
    <property type="project" value="TreeGrafter"/>
</dbReference>
<dbReference type="NCBIfam" id="TIGR00738">
    <property type="entry name" value="rrf2_super"/>
    <property type="match status" value="1"/>
</dbReference>
<dbReference type="GO" id="GO:0005829">
    <property type="term" value="C:cytosol"/>
    <property type="evidence" value="ECO:0007669"/>
    <property type="project" value="TreeGrafter"/>
</dbReference>
<protein>
    <recommendedName>
        <fullName evidence="2">Rrf2 family transcriptional regulator</fullName>
    </recommendedName>
</protein>